<protein>
    <submittedName>
        <fullName evidence="1">Adenosylcobinamide amidohydrolase</fullName>
    </submittedName>
</protein>
<accession>A0ABT9CDK1</accession>
<gene>
    <name evidence="1" type="ORF">Q5741_13010</name>
</gene>
<dbReference type="Proteomes" id="UP001240171">
    <property type="component" value="Unassembled WGS sequence"/>
</dbReference>
<evidence type="ECO:0000313" key="1">
    <source>
        <dbReference type="EMBL" id="MDO7907327.1"/>
    </source>
</evidence>
<sequence>MSLPFLQQEQGVLHSELWPGLTLSRGERHLRLRSPVRLQGLSSAVHGGGRIRLDQAVNIYVDRTYQCDDPVRDIRLLLEQWQYPVEDTAALLTAVNLGHASIMEAEADGAVLFCCATGGATNAARAGSSRTTFAAAEPFVKPGTINIMLFIDGQMTEGAMVNVIQTAVEAKTAALLDLNVADPDNGLQATGTTTDAIVLGVSQKPEAEVLHRYAGTATELGAAIGRLVYGTVRESLEQGRAMASARLSPSNNL</sequence>
<evidence type="ECO:0000313" key="2">
    <source>
        <dbReference type="Proteomes" id="UP001240171"/>
    </source>
</evidence>
<proteinExistence type="predicted"/>
<organism evidence="1 2">
    <name type="scientific">Paenibacillus lacisoli</name>
    <dbReference type="NCBI Taxonomy" id="3064525"/>
    <lineage>
        <taxon>Bacteria</taxon>
        <taxon>Bacillati</taxon>
        <taxon>Bacillota</taxon>
        <taxon>Bacilli</taxon>
        <taxon>Bacillales</taxon>
        <taxon>Paenibacillaceae</taxon>
        <taxon>Paenibacillus</taxon>
    </lineage>
</organism>
<dbReference type="InterPro" id="IPR052209">
    <property type="entry name" value="CbiZ"/>
</dbReference>
<comment type="caution">
    <text evidence="1">The sequence shown here is derived from an EMBL/GenBank/DDBJ whole genome shotgun (WGS) entry which is preliminary data.</text>
</comment>
<name>A0ABT9CDK1_9BACL</name>
<dbReference type="InterPro" id="IPR002808">
    <property type="entry name" value="AdoCbi_amidolase"/>
</dbReference>
<dbReference type="EMBL" id="JAUQTB010000006">
    <property type="protein sequence ID" value="MDO7907327.1"/>
    <property type="molecule type" value="Genomic_DNA"/>
</dbReference>
<dbReference type="PANTHER" id="PTHR35336:SF5">
    <property type="entry name" value="ADENOSYLCOBINAMIDE AMIDOHYDROLASE"/>
    <property type="match status" value="1"/>
</dbReference>
<dbReference type="Pfam" id="PF01955">
    <property type="entry name" value="CbiZ"/>
    <property type="match status" value="1"/>
</dbReference>
<dbReference type="PANTHER" id="PTHR35336">
    <property type="entry name" value="ADENOSYLCOBINAMIDE AMIDOHYDROLASE"/>
    <property type="match status" value="1"/>
</dbReference>
<reference evidence="1 2" key="1">
    <citation type="submission" date="2023-07" db="EMBL/GenBank/DDBJ databases">
        <title>Paenibacillus sp. JX-17 nov. isolated from soil.</title>
        <authorList>
            <person name="Wan Y."/>
            <person name="Liu B."/>
        </authorList>
    </citation>
    <scope>NUCLEOTIDE SEQUENCE [LARGE SCALE GENOMIC DNA]</scope>
    <source>
        <strain evidence="1 2">JX-17</strain>
    </source>
</reference>
<keyword evidence="2" id="KW-1185">Reference proteome</keyword>
<dbReference type="RefSeq" id="WP_305024525.1">
    <property type="nucleotide sequence ID" value="NZ_JAUQTB010000006.1"/>
</dbReference>